<protein>
    <submittedName>
        <fullName evidence="2">Uncharacterized protein</fullName>
    </submittedName>
</protein>
<evidence type="ECO:0000313" key="3">
    <source>
        <dbReference type="Proteomes" id="UP000054485"/>
    </source>
</evidence>
<gene>
    <name evidence="2" type="ORF">CY34DRAFT_812239</name>
</gene>
<dbReference type="Proteomes" id="UP000054485">
    <property type="component" value="Unassembled WGS sequence"/>
</dbReference>
<dbReference type="AlphaFoldDB" id="A0A0D0ATS7"/>
<evidence type="ECO:0000256" key="1">
    <source>
        <dbReference type="SAM" id="MobiDB-lite"/>
    </source>
</evidence>
<feature type="compositionally biased region" description="Polar residues" evidence="1">
    <location>
        <begin position="43"/>
        <end position="59"/>
    </location>
</feature>
<dbReference type="InParanoid" id="A0A0D0ATS7"/>
<evidence type="ECO:0000313" key="2">
    <source>
        <dbReference type="EMBL" id="KIK35343.1"/>
    </source>
</evidence>
<reference evidence="2 3" key="1">
    <citation type="submission" date="2014-04" db="EMBL/GenBank/DDBJ databases">
        <authorList>
            <consortium name="DOE Joint Genome Institute"/>
            <person name="Kuo A."/>
            <person name="Ruytinx J."/>
            <person name="Rineau F."/>
            <person name="Colpaert J."/>
            <person name="Kohler A."/>
            <person name="Nagy L.G."/>
            <person name="Floudas D."/>
            <person name="Copeland A."/>
            <person name="Barry K.W."/>
            <person name="Cichocki N."/>
            <person name="Veneault-Fourrey C."/>
            <person name="LaButti K."/>
            <person name="Lindquist E.A."/>
            <person name="Lipzen A."/>
            <person name="Lundell T."/>
            <person name="Morin E."/>
            <person name="Murat C."/>
            <person name="Sun H."/>
            <person name="Tunlid A."/>
            <person name="Henrissat B."/>
            <person name="Grigoriev I.V."/>
            <person name="Hibbett D.S."/>
            <person name="Martin F."/>
            <person name="Nordberg H.P."/>
            <person name="Cantor M.N."/>
            <person name="Hua S.X."/>
        </authorList>
    </citation>
    <scope>NUCLEOTIDE SEQUENCE [LARGE SCALE GENOMIC DNA]</scope>
    <source>
        <strain evidence="2 3">UH-Slu-Lm8-n1</strain>
    </source>
</reference>
<dbReference type="EMBL" id="KN835634">
    <property type="protein sequence ID" value="KIK35343.1"/>
    <property type="molecule type" value="Genomic_DNA"/>
</dbReference>
<organism evidence="2 3">
    <name type="scientific">Suillus luteus UH-Slu-Lm8-n1</name>
    <dbReference type="NCBI Taxonomy" id="930992"/>
    <lineage>
        <taxon>Eukaryota</taxon>
        <taxon>Fungi</taxon>
        <taxon>Dikarya</taxon>
        <taxon>Basidiomycota</taxon>
        <taxon>Agaricomycotina</taxon>
        <taxon>Agaricomycetes</taxon>
        <taxon>Agaricomycetidae</taxon>
        <taxon>Boletales</taxon>
        <taxon>Suillineae</taxon>
        <taxon>Suillaceae</taxon>
        <taxon>Suillus</taxon>
    </lineage>
</organism>
<reference evidence="3" key="2">
    <citation type="submission" date="2015-01" db="EMBL/GenBank/DDBJ databases">
        <title>Evolutionary Origins and Diversification of the Mycorrhizal Mutualists.</title>
        <authorList>
            <consortium name="DOE Joint Genome Institute"/>
            <consortium name="Mycorrhizal Genomics Consortium"/>
            <person name="Kohler A."/>
            <person name="Kuo A."/>
            <person name="Nagy L.G."/>
            <person name="Floudas D."/>
            <person name="Copeland A."/>
            <person name="Barry K.W."/>
            <person name="Cichocki N."/>
            <person name="Veneault-Fourrey C."/>
            <person name="LaButti K."/>
            <person name="Lindquist E.A."/>
            <person name="Lipzen A."/>
            <person name="Lundell T."/>
            <person name="Morin E."/>
            <person name="Murat C."/>
            <person name="Riley R."/>
            <person name="Ohm R."/>
            <person name="Sun H."/>
            <person name="Tunlid A."/>
            <person name="Henrissat B."/>
            <person name="Grigoriev I.V."/>
            <person name="Hibbett D.S."/>
            <person name="Martin F."/>
        </authorList>
    </citation>
    <scope>NUCLEOTIDE SEQUENCE [LARGE SCALE GENOMIC DNA]</scope>
    <source>
        <strain evidence="3">UH-Slu-Lm8-n1</strain>
    </source>
</reference>
<dbReference type="HOGENOM" id="CLU_2528983_0_0_1"/>
<sequence length="84" mass="9113">MCNAVLRAGRQAGRTMQKTEINRTGPGKGRIRNRENARGAAAQHTTCATLSNPKQTYTIPTISPPSSFLRRVNLRQIVPSGALP</sequence>
<accession>A0A0D0ATS7</accession>
<proteinExistence type="predicted"/>
<keyword evidence="3" id="KW-1185">Reference proteome</keyword>
<feature type="region of interest" description="Disordered" evidence="1">
    <location>
        <begin position="1"/>
        <end position="59"/>
    </location>
</feature>
<name>A0A0D0ATS7_9AGAM</name>